<comment type="caution">
    <text evidence="1">The sequence shown here is derived from an EMBL/GenBank/DDBJ whole genome shotgun (WGS) entry which is preliminary data.</text>
</comment>
<evidence type="ECO:0000313" key="2">
    <source>
        <dbReference type="Proteomes" id="UP001196843"/>
    </source>
</evidence>
<protein>
    <submittedName>
        <fullName evidence="1">SAM-dependent methyltransferase</fullName>
    </submittedName>
</protein>
<reference evidence="1 2" key="1">
    <citation type="journal article" date="2021" name="MBio">
        <title>Poor Competitiveness of Bradyrhizobium in Pigeon Pea Root Colonization in Indian Soils.</title>
        <authorList>
            <person name="Chalasani D."/>
            <person name="Basu A."/>
            <person name="Pullabhotla S.V.S.R.N."/>
            <person name="Jorrin B."/>
            <person name="Neal A.L."/>
            <person name="Poole P.S."/>
            <person name="Podile A.R."/>
            <person name="Tkacz A."/>
        </authorList>
    </citation>
    <scope>NUCLEOTIDE SEQUENCE [LARGE SCALE GENOMIC DNA]</scope>
    <source>
        <strain evidence="1 2">HU14</strain>
    </source>
</reference>
<dbReference type="EMBL" id="JAEUAW010000001">
    <property type="protein sequence ID" value="MBW9092355.1"/>
    <property type="molecule type" value="Genomic_DNA"/>
</dbReference>
<proteinExistence type="predicted"/>
<keyword evidence="2" id="KW-1185">Reference proteome</keyword>
<dbReference type="Proteomes" id="UP001196843">
    <property type="component" value="Unassembled WGS sequence"/>
</dbReference>
<dbReference type="Gene3D" id="3.40.50.150">
    <property type="entry name" value="Vaccinia Virus protein VP39"/>
    <property type="match status" value="1"/>
</dbReference>
<accession>A0ABS7HIU9</accession>
<dbReference type="GO" id="GO:0032259">
    <property type="term" value="P:methylation"/>
    <property type="evidence" value="ECO:0007669"/>
    <property type="project" value="UniProtKB-KW"/>
</dbReference>
<gene>
    <name evidence="1" type="ORF">JNB62_01515</name>
</gene>
<dbReference type="SUPFAM" id="SSF53335">
    <property type="entry name" value="S-adenosyl-L-methionine-dependent methyltransferases"/>
    <property type="match status" value="1"/>
</dbReference>
<sequence>MSVISTATPTWLALRAGADDAARSVELAAAFAALMPPGPVELHDLGAGTGGMTRWLAPRLGGPQSWVLHDGDAIILDQLELRSAVDDAGRPLAVRTVVGHLDALPPEAFRGAAGVTASALLDVVTRDEAARIVAACVHAGAPALFALSVTGEVALDPPDAADGVIARAFNEHQRRDADGRRMLGPDAVAVLTGLFAEAGWHVRREASAWQLAAADAELIEEWLDGWVGAAVAQQPELGVEASGYLDRRRAQLADGTLRVVVHHEDALAWPR</sequence>
<keyword evidence="1" id="KW-0808">Transferase</keyword>
<keyword evidence="1" id="KW-0489">Methyltransferase</keyword>
<evidence type="ECO:0000313" key="1">
    <source>
        <dbReference type="EMBL" id="MBW9092355.1"/>
    </source>
</evidence>
<dbReference type="InterPro" id="IPR029063">
    <property type="entry name" value="SAM-dependent_MTases_sf"/>
</dbReference>
<dbReference type="GO" id="GO:0008168">
    <property type="term" value="F:methyltransferase activity"/>
    <property type="evidence" value="ECO:0007669"/>
    <property type="project" value="UniProtKB-KW"/>
</dbReference>
<dbReference type="RefSeq" id="WP_220299102.1">
    <property type="nucleotide sequence ID" value="NZ_JAEUAW010000001.1"/>
</dbReference>
<name>A0ABS7HIU9_9MICO</name>
<organism evidence="1 2">
    <name type="scientific">Microbacterium jejuense</name>
    <dbReference type="NCBI Taxonomy" id="1263637"/>
    <lineage>
        <taxon>Bacteria</taxon>
        <taxon>Bacillati</taxon>
        <taxon>Actinomycetota</taxon>
        <taxon>Actinomycetes</taxon>
        <taxon>Micrococcales</taxon>
        <taxon>Microbacteriaceae</taxon>
        <taxon>Microbacterium</taxon>
    </lineage>
</organism>